<dbReference type="HOGENOM" id="CLU_426933_0_0_11"/>
<dbReference type="GO" id="GO:0043138">
    <property type="term" value="F:3'-5' DNA helicase activity"/>
    <property type="evidence" value="ECO:0007669"/>
    <property type="project" value="TreeGrafter"/>
</dbReference>
<dbReference type="InterPro" id="IPR027417">
    <property type="entry name" value="P-loop_NTPase"/>
</dbReference>
<dbReference type="eggNOG" id="COG0210">
    <property type="taxonomic scope" value="Bacteria"/>
</dbReference>
<proteinExistence type="predicted"/>
<reference evidence="1 2" key="1">
    <citation type="journal article" date="2009" name="Stand. Genomic Sci.">
        <title>Complete genome sequence of Slackia heliotrinireducens type strain (RHS 1).</title>
        <authorList>
            <person name="Pukall R."/>
            <person name="Lapidus A."/>
            <person name="Nolan M."/>
            <person name="Copeland A."/>
            <person name="Glavina Del Rio T."/>
            <person name="Lucas S."/>
            <person name="Chen F."/>
            <person name="Tice H."/>
            <person name="Cheng J.F."/>
            <person name="Chertkov O."/>
            <person name="Bruce D."/>
            <person name="Goodwin L."/>
            <person name="Kuske C."/>
            <person name="Brettin T."/>
            <person name="Detter J.C."/>
            <person name="Han C."/>
            <person name="Pitluck S."/>
            <person name="Pati A."/>
            <person name="Mavrommatis K."/>
            <person name="Ivanova N."/>
            <person name="Ovchinnikova G."/>
            <person name="Chen A."/>
            <person name="Palaniappan K."/>
            <person name="Schneider S."/>
            <person name="Rohde M."/>
            <person name="Chain P."/>
            <person name="D'haeseleer P."/>
            <person name="Goker M."/>
            <person name="Bristow J."/>
            <person name="Eisen J.A."/>
            <person name="Markowitz V."/>
            <person name="Kyrpides N.C."/>
            <person name="Klenk H.P."/>
            <person name="Hugenholtz P."/>
        </authorList>
    </citation>
    <scope>NUCLEOTIDE SEQUENCE [LARGE SCALE GENOMIC DNA]</scope>
    <source>
        <strain evidence="2">ATCC 29202 / DSM 20476 / NCTC 11029 / RHS 1</strain>
    </source>
</reference>
<sequence length="616" mass="66696">MQRLDMEQALAAATATMRVTAPVGAGKTEFLIRHACALVQNGLRPSSICLVVNSEMAKLAAKRRLSQTSAAGVRITTARELALQVLSLPEARTVIGRSPRAATKQEVSFILTDLRLTGIDSNTLRKVVADPTAKPDSPDGQRARDVLFDLLKRYDILLDCEVAPSAVQALGSLAEVPERLRFQAVLVDDYQNLSAASQALCEMMARERFVVAGNADQFIDGFDTNPNPRGLTDFETGRPDAASIELEAPDTAYPRIRAFAQAALTQDSSAFDRLVESGAVEPDDDHAVLVKWRTPADEMANLPDVVRRLLAAEEGLVPRDLCIVTPNHTWTRSALKMFKRAKIAATAAQGNDPLRGDPRRQDASGMLEAFVRAHLLADRNDLMAWRMWLGLGRRDLASKDFAALADAAQDHAAELAAMLNGNAELSADTPPELRARIAEGRALIARSAEKQGYSLIMACMPELDEDFESLVGELKGSETAAELAATLRKHVFSPVVSADPACVVITPYRQLQGLSPKAIVVLGAVEGLMPAAAQLDGERQAQAARRLFCNAVGKAQNRLVVSTFQKAPAAFAEQFRLVEKRRKAERGQTMAMLARTRFVDDAGNAAPPSQSGEQFV</sequence>
<evidence type="ECO:0000313" key="2">
    <source>
        <dbReference type="Proteomes" id="UP000002026"/>
    </source>
</evidence>
<dbReference type="GO" id="GO:0003677">
    <property type="term" value="F:DNA binding"/>
    <property type="evidence" value="ECO:0007669"/>
    <property type="project" value="InterPro"/>
</dbReference>
<dbReference type="GO" id="GO:0000725">
    <property type="term" value="P:recombinational repair"/>
    <property type="evidence" value="ECO:0007669"/>
    <property type="project" value="TreeGrafter"/>
</dbReference>
<dbReference type="AlphaFoldDB" id="C7N160"/>
<dbReference type="SUPFAM" id="SSF52540">
    <property type="entry name" value="P-loop containing nucleoside triphosphate hydrolases"/>
    <property type="match status" value="1"/>
</dbReference>
<gene>
    <name evidence="1" type="ordered locus">Shel_22720</name>
</gene>
<name>C7N160_SLAHD</name>
<dbReference type="RefSeq" id="WP_012799382.1">
    <property type="nucleotide sequence ID" value="NC_013165.1"/>
</dbReference>
<dbReference type="STRING" id="471855.Shel_22720"/>
<dbReference type="Gene3D" id="1.10.486.10">
    <property type="entry name" value="PCRA, domain 4"/>
    <property type="match status" value="1"/>
</dbReference>
<dbReference type="PANTHER" id="PTHR11070:SF2">
    <property type="entry name" value="ATP-DEPENDENT DNA HELICASE SRS2"/>
    <property type="match status" value="1"/>
</dbReference>
<dbReference type="Proteomes" id="UP000002026">
    <property type="component" value="Chromosome"/>
</dbReference>
<protein>
    <submittedName>
        <fullName evidence="1">Uncharacterized protein</fullName>
    </submittedName>
</protein>
<dbReference type="EMBL" id="CP001684">
    <property type="protein sequence ID" value="ACV23282.1"/>
    <property type="molecule type" value="Genomic_DNA"/>
</dbReference>
<dbReference type="PANTHER" id="PTHR11070">
    <property type="entry name" value="UVRD / RECB / PCRA DNA HELICASE FAMILY MEMBER"/>
    <property type="match status" value="1"/>
</dbReference>
<dbReference type="KEGG" id="shi:Shel_22720"/>
<dbReference type="InterPro" id="IPR000212">
    <property type="entry name" value="DNA_helicase_UvrD/REP"/>
</dbReference>
<keyword evidence="2" id="KW-1185">Reference proteome</keyword>
<organism evidence="1 2">
    <name type="scientific">Slackia heliotrinireducens (strain ATCC 29202 / DSM 20476 / NCTC 11029 / RHS 1)</name>
    <name type="common">Peptococcus heliotrinreducens</name>
    <dbReference type="NCBI Taxonomy" id="471855"/>
    <lineage>
        <taxon>Bacteria</taxon>
        <taxon>Bacillati</taxon>
        <taxon>Actinomycetota</taxon>
        <taxon>Coriobacteriia</taxon>
        <taxon>Eggerthellales</taxon>
        <taxon>Eggerthellaceae</taxon>
        <taxon>Slackia</taxon>
    </lineage>
</organism>
<dbReference type="Gene3D" id="3.40.50.300">
    <property type="entry name" value="P-loop containing nucleotide triphosphate hydrolases"/>
    <property type="match status" value="2"/>
</dbReference>
<evidence type="ECO:0000313" key="1">
    <source>
        <dbReference type="EMBL" id="ACV23282.1"/>
    </source>
</evidence>
<accession>C7N160</accession>
<dbReference type="GO" id="GO:0005524">
    <property type="term" value="F:ATP binding"/>
    <property type="evidence" value="ECO:0007669"/>
    <property type="project" value="InterPro"/>
</dbReference>